<dbReference type="InterPro" id="IPR011604">
    <property type="entry name" value="PDDEXK-like_dom_sf"/>
</dbReference>
<dbReference type="AlphaFoldDB" id="A0A382FM37"/>
<evidence type="ECO:0000259" key="1">
    <source>
        <dbReference type="Pfam" id="PF12705"/>
    </source>
</evidence>
<dbReference type="EMBL" id="UINC01050383">
    <property type="protein sequence ID" value="SVB63273.1"/>
    <property type="molecule type" value="Genomic_DNA"/>
</dbReference>
<evidence type="ECO:0000313" key="2">
    <source>
        <dbReference type="EMBL" id="SVB63273.1"/>
    </source>
</evidence>
<reference evidence="2" key="1">
    <citation type="submission" date="2018-05" db="EMBL/GenBank/DDBJ databases">
        <authorList>
            <person name="Lanie J.A."/>
            <person name="Ng W.-L."/>
            <person name="Kazmierczak K.M."/>
            <person name="Andrzejewski T.M."/>
            <person name="Davidsen T.M."/>
            <person name="Wayne K.J."/>
            <person name="Tettelin H."/>
            <person name="Glass J.I."/>
            <person name="Rusch D."/>
            <person name="Podicherti R."/>
            <person name="Tsui H.-C.T."/>
            <person name="Winkler M.E."/>
        </authorList>
    </citation>
    <scope>NUCLEOTIDE SEQUENCE</scope>
</reference>
<sequence>MIDLKRNSKKELVTAKGIRSRESSIYVPHQENDFKVSRSKFNDFLTCKRCFYLDRVKGLDSPGTPGWTLNETTDLLLKKEFDICRKKQIPHEIFKKNNLNYLIPFQHEDIDKWRDSLHHGLSIRYQSSNIILSGGVDDIWQDTRDDRLVIADYKSQANNRPLDAKTYLEDPYHQGYKIQMDFYGYLLSEMGFQVSEMSYFLVCNADRNAAQFDGKLSFSEVMIPYRWNSGWIPQKISEMISLLNTDNIPEGHFSCKNCAYAKQRATFE</sequence>
<protein>
    <recommendedName>
        <fullName evidence="1">PD-(D/E)XK endonuclease-like domain-containing protein</fullName>
    </recommendedName>
</protein>
<dbReference type="InterPro" id="IPR038726">
    <property type="entry name" value="PDDEXK_AddAB-type"/>
</dbReference>
<dbReference type="Pfam" id="PF12705">
    <property type="entry name" value="PDDEXK_1"/>
    <property type="match status" value="1"/>
</dbReference>
<dbReference type="SUPFAM" id="SSF52980">
    <property type="entry name" value="Restriction endonuclease-like"/>
    <property type="match status" value="1"/>
</dbReference>
<proteinExistence type="predicted"/>
<accession>A0A382FM37</accession>
<dbReference type="InterPro" id="IPR011335">
    <property type="entry name" value="Restrct_endonuc-II-like"/>
</dbReference>
<dbReference type="Gene3D" id="3.90.320.10">
    <property type="match status" value="1"/>
</dbReference>
<feature type="domain" description="PD-(D/E)XK endonuclease-like" evidence="1">
    <location>
        <begin position="122"/>
        <end position="261"/>
    </location>
</feature>
<organism evidence="2">
    <name type="scientific">marine metagenome</name>
    <dbReference type="NCBI Taxonomy" id="408172"/>
    <lineage>
        <taxon>unclassified sequences</taxon>
        <taxon>metagenomes</taxon>
        <taxon>ecological metagenomes</taxon>
    </lineage>
</organism>
<gene>
    <name evidence="2" type="ORF">METZ01_LOCUS216127</name>
</gene>
<name>A0A382FM37_9ZZZZ</name>